<keyword evidence="2" id="KW-0040">ANK repeat</keyword>
<dbReference type="InterPro" id="IPR027417">
    <property type="entry name" value="P-loop_NTPase"/>
</dbReference>
<evidence type="ECO:0000313" key="5">
    <source>
        <dbReference type="EMBL" id="KAF2999267.1"/>
    </source>
</evidence>
<name>A0A9P4W8S3_CURKU</name>
<dbReference type="InterPro" id="IPR056884">
    <property type="entry name" value="NPHP3-like_N"/>
</dbReference>
<dbReference type="InterPro" id="IPR002110">
    <property type="entry name" value="Ankyrin_rpt"/>
</dbReference>
<dbReference type="OrthoDB" id="21416at2759"/>
<gene>
    <name evidence="5" type="ORF">E8E13_003411</name>
</gene>
<reference evidence="5" key="1">
    <citation type="submission" date="2019-04" db="EMBL/GenBank/DDBJ databases">
        <title>Sequencing of skin fungus with MAO and IRED activity.</title>
        <authorList>
            <person name="Marsaioli A.J."/>
            <person name="Bonatto J.M.C."/>
            <person name="Reis Junior O."/>
        </authorList>
    </citation>
    <scope>NUCLEOTIDE SEQUENCE</scope>
    <source>
        <strain evidence="5">30M1</strain>
    </source>
</reference>
<dbReference type="Gene3D" id="1.25.40.20">
    <property type="entry name" value="Ankyrin repeat-containing domain"/>
    <property type="match status" value="1"/>
</dbReference>
<sequence length="949" mass="108661">MKQQLTSVIDKEEQSRLNNVQEWLAVESRSDHDHVTYQEVRFEHSSTTDWILNHEKIKDWVALDNPTTPLLWMHGIPGAGKTILASTIIDCCSKKADFSTRFFYCHDGDQSSNTAMSILKGLIGQFLNSKGSMVPLCYARRTTSTEPILRANVTLARKLLEELCLITPKAFIIVDGLDECINAERKQITDILMDLVGHCNASDPGKLRVLLVSQYSPDIYKSLHSSTRTSLRPGILTIEEKDNRSEIHTYVASWVDQITQKFQPMSDELRDYLTNVTVNNSKGMFLYAKLVMSNLYHQPTRLKLEEAIREDNFPHALGDAYERIIRRIRDPEVTSPQEWEIARKLLGWMIYAPSIECEMAVLCLEYLTFPCFELEADPHIEDILEGCFAFQDYAIAKWFYHVNAFVKSGPEFLREVSNPEVYLDALSATLDNFTARFDERWDSAIVEDCRRSCEAFDKYNLYDNLLVLTSHIYTHQQKGFDARHKISIKDLDSALVRNRKCLEDVTSGLGPSDLVRYQRFFFEGFRDANVRDKHVKFHTRPYHCDVPDCLGEHGFVNQADLDRHVKVFHPEMVDLSEIFKPAQPKPERKAGNAFGTVYSSEKRTPNLWRKAYEALNDEEKGRERLQKVNTLLKEELGKPEIKLRKAQDWTTINASDDADMRELKESLQSVFVSLYKAIIFATAQLMISLNGNFQYFKNVAKHYDWAGQLETLNKRQHRVSEYMHSKEWQEALEPSQQSKQQPKRDLRNAMGPGPRNPLHWAAALGVPENVAFYVQNKEYPINALTKQSWTAAHLAAREGRVGVMKILLTAPGIDLSIKNREGRTPLHIAAIHNRKWIAKLLLKRSPKLLLPRDKWDRTAFIIAAEKGHVDILKVLQKSGQDMNETTVKKGWTALHLAAENGHVEAVQWLLENGTAKSTQIRDGPEKGMTAKQVAELKGRAQIVELFKGS</sequence>
<dbReference type="SUPFAM" id="SSF52540">
    <property type="entry name" value="P-loop containing nucleoside triphosphate hydrolases"/>
    <property type="match status" value="1"/>
</dbReference>
<feature type="repeat" description="ANK" evidence="2">
    <location>
        <begin position="821"/>
        <end position="853"/>
    </location>
</feature>
<keyword evidence="6" id="KW-1185">Reference proteome</keyword>
<dbReference type="SUPFAM" id="SSF48403">
    <property type="entry name" value="Ankyrin repeat"/>
    <property type="match status" value="1"/>
</dbReference>
<dbReference type="PROSITE" id="PS50297">
    <property type="entry name" value="ANK_REP_REGION"/>
    <property type="match status" value="2"/>
</dbReference>
<evidence type="ECO:0000256" key="3">
    <source>
        <dbReference type="SAM" id="MobiDB-lite"/>
    </source>
</evidence>
<dbReference type="Gene3D" id="3.40.50.300">
    <property type="entry name" value="P-loop containing nucleotide triphosphate hydrolases"/>
    <property type="match status" value="1"/>
</dbReference>
<comment type="caution">
    <text evidence="5">The sequence shown here is derived from an EMBL/GenBank/DDBJ whole genome shotgun (WGS) entry which is preliminary data.</text>
</comment>
<evidence type="ECO:0000259" key="4">
    <source>
        <dbReference type="Pfam" id="PF24883"/>
    </source>
</evidence>
<proteinExistence type="predicted"/>
<dbReference type="PANTHER" id="PTHR10039">
    <property type="entry name" value="AMELOGENIN"/>
    <property type="match status" value="1"/>
</dbReference>
<dbReference type="Proteomes" id="UP000801428">
    <property type="component" value="Unassembled WGS sequence"/>
</dbReference>
<dbReference type="PANTHER" id="PTHR10039:SF14">
    <property type="entry name" value="NACHT DOMAIN-CONTAINING PROTEIN"/>
    <property type="match status" value="1"/>
</dbReference>
<dbReference type="InterPro" id="IPR036770">
    <property type="entry name" value="Ankyrin_rpt-contain_sf"/>
</dbReference>
<protein>
    <recommendedName>
        <fullName evidence="4">Nephrocystin 3-like N-terminal domain-containing protein</fullName>
    </recommendedName>
</protein>
<dbReference type="Pfam" id="PF12796">
    <property type="entry name" value="Ank_2"/>
    <property type="match status" value="2"/>
</dbReference>
<dbReference type="SMART" id="SM00248">
    <property type="entry name" value="ANK"/>
    <property type="match status" value="4"/>
</dbReference>
<dbReference type="PROSITE" id="PS50088">
    <property type="entry name" value="ANK_REPEAT"/>
    <property type="match status" value="2"/>
</dbReference>
<dbReference type="AlphaFoldDB" id="A0A9P4W8S3"/>
<keyword evidence="1" id="KW-0677">Repeat</keyword>
<dbReference type="Pfam" id="PF24883">
    <property type="entry name" value="NPHP3_N"/>
    <property type="match status" value="1"/>
</dbReference>
<evidence type="ECO:0000313" key="6">
    <source>
        <dbReference type="Proteomes" id="UP000801428"/>
    </source>
</evidence>
<evidence type="ECO:0000256" key="2">
    <source>
        <dbReference type="PROSITE-ProRule" id="PRU00023"/>
    </source>
</evidence>
<dbReference type="EMBL" id="SWKU01000017">
    <property type="protein sequence ID" value="KAF2999267.1"/>
    <property type="molecule type" value="Genomic_DNA"/>
</dbReference>
<feature type="domain" description="Nephrocystin 3-like N-terminal" evidence="4">
    <location>
        <begin position="47"/>
        <end position="213"/>
    </location>
</feature>
<feature type="repeat" description="ANK" evidence="2">
    <location>
        <begin position="889"/>
        <end position="913"/>
    </location>
</feature>
<accession>A0A9P4W8S3</accession>
<feature type="region of interest" description="Disordered" evidence="3">
    <location>
        <begin position="727"/>
        <end position="752"/>
    </location>
</feature>
<organism evidence="5 6">
    <name type="scientific">Curvularia kusanoi</name>
    <name type="common">Cochliobolus kusanoi</name>
    <dbReference type="NCBI Taxonomy" id="90978"/>
    <lineage>
        <taxon>Eukaryota</taxon>
        <taxon>Fungi</taxon>
        <taxon>Dikarya</taxon>
        <taxon>Ascomycota</taxon>
        <taxon>Pezizomycotina</taxon>
        <taxon>Dothideomycetes</taxon>
        <taxon>Pleosporomycetidae</taxon>
        <taxon>Pleosporales</taxon>
        <taxon>Pleosporineae</taxon>
        <taxon>Pleosporaceae</taxon>
        <taxon>Curvularia</taxon>
    </lineage>
</organism>
<evidence type="ECO:0000256" key="1">
    <source>
        <dbReference type="ARBA" id="ARBA00022737"/>
    </source>
</evidence>